<keyword evidence="1" id="KW-0472">Membrane</keyword>
<feature type="transmembrane region" description="Helical" evidence="1">
    <location>
        <begin position="111"/>
        <end position="134"/>
    </location>
</feature>
<dbReference type="RefSeq" id="WP_039682965.1">
    <property type="nucleotide sequence ID" value="NZ_CP010028.1"/>
</dbReference>
<sequence>MTPDDWQKGMENEAASVEDGEWAIEARRAARANKMKRTGFVLTAATLLYVLIGSLMVMAFNALSIGYGPQGLRAVVLGSPLPSFLTGLLIPLLTTAYLVRLGVRPALVWPVPIVGAVLGAVVSGLLTIAVPLNFQNVMPGEPVDLLPSGTYDMAQILSSLAVTALAVALGIGLGQWLRRQNRRTLA</sequence>
<evidence type="ECO:0000256" key="1">
    <source>
        <dbReference type="SAM" id="Phobius"/>
    </source>
</evidence>
<evidence type="ECO:0000313" key="3">
    <source>
        <dbReference type="Proteomes" id="UP000030634"/>
    </source>
</evidence>
<evidence type="ECO:0000313" key="2">
    <source>
        <dbReference type="EMBL" id="AIZ44713.1"/>
    </source>
</evidence>
<dbReference type="KEGG" id="dsw:QR90_05775"/>
<keyword evidence="1" id="KW-0812">Transmembrane</keyword>
<reference evidence="3" key="1">
    <citation type="submission" date="2014-11" db="EMBL/GenBank/DDBJ databases">
        <title>Hymenobacter sp. DG25B genome submission.</title>
        <authorList>
            <person name="Jung H.-Y."/>
            <person name="Kim M.K."/>
            <person name="Srinivasan S."/>
            <person name="Lim S."/>
        </authorList>
    </citation>
    <scope>NUCLEOTIDE SEQUENCE [LARGE SCALE GENOMIC DNA]</scope>
    <source>
        <strain evidence="3">DY59</strain>
    </source>
</reference>
<organism evidence="2 3">
    <name type="scientific">Deinococcus radiopugnans</name>
    <dbReference type="NCBI Taxonomy" id="57497"/>
    <lineage>
        <taxon>Bacteria</taxon>
        <taxon>Thermotogati</taxon>
        <taxon>Deinococcota</taxon>
        <taxon>Deinococci</taxon>
        <taxon>Deinococcales</taxon>
        <taxon>Deinococcaceae</taxon>
        <taxon>Deinococcus</taxon>
    </lineage>
</organism>
<dbReference type="HOGENOM" id="CLU_1452236_0_0_0"/>
<feature type="transmembrane region" description="Helical" evidence="1">
    <location>
        <begin position="80"/>
        <end position="99"/>
    </location>
</feature>
<dbReference type="STRING" id="1182571.QR90_05775"/>
<dbReference type="Proteomes" id="UP000030634">
    <property type="component" value="Chromosome"/>
</dbReference>
<keyword evidence="1" id="KW-1133">Transmembrane helix</keyword>
<name>A0A0A7KJG9_9DEIO</name>
<proteinExistence type="predicted"/>
<feature type="transmembrane region" description="Helical" evidence="1">
    <location>
        <begin position="40"/>
        <end position="60"/>
    </location>
</feature>
<dbReference type="EMBL" id="CP010028">
    <property type="protein sequence ID" value="AIZ44713.1"/>
    <property type="molecule type" value="Genomic_DNA"/>
</dbReference>
<feature type="transmembrane region" description="Helical" evidence="1">
    <location>
        <begin position="154"/>
        <end position="177"/>
    </location>
</feature>
<gene>
    <name evidence="2" type="ORF">QR90_05775</name>
</gene>
<accession>A0A0A7KJG9</accession>
<dbReference type="AlphaFoldDB" id="A0A0A7KJG9"/>
<protein>
    <submittedName>
        <fullName evidence="2">Uncharacterized protein</fullName>
    </submittedName>
</protein>